<evidence type="ECO:0000313" key="2">
    <source>
        <dbReference type="EMBL" id="AVQ29878.1"/>
    </source>
</evidence>
<feature type="region of interest" description="Disordered" evidence="1">
    <location>
        <begin position="111"/>
        <end position="137"/>
    </location>
</feature>
<evidence type="ECO:0000313" key="3">
    <source>
        <dbReference type="Proteomes" id="UP000241238"/>
    </source>
</evidence>
<evidence type="ECO:0000256" key="1">
    <source>
        <dbReference type="SAM" id="MobiDB-lite"/>
    </source>
</evidence>
<sequence>MENKGKTENQPFCQQEEKVLQLFRCRYEGKELDRFRNLHLTLTEIYSDFNGRDIKCYVETIANYSGLSKAWIPKGLKIFEELKLIQLVEERSKGKFKGKRLIFTPENIEKEEKNDDKKNVTEKASTGFSKTSEDNLY</sequence>
<dbReference type="Proteomes" id="UP000241238">
    <property type="component" value="Chromosome"/>
</dbReference>
<proteinExistence type="predicted"/>
<dbReference type="GeneID" id="77466560"/>
<feature type="compositionally biased region" description="Basic and acidic residues" evidence="1">
    <location>
        <begin position="111"/>
        <end position="121"/>
    </location>
</feature>
<dbReference type="RefSeq" id="WP_107123187.1">
    <property type="nucleotide sequence ID" value="NZ_CP028103.1"/>
</dbReference>
<reference evidence="3" key="1">
    <citation type="journal article" date="2018" name="MSphere">
        <title>Fusobacterium Genomics Using MinION and Illumina Sequencing Enables Genome Completion and Correction.</title>
        <authorList>
            <person name="Todd S.M."/>
            <person name="Settlage R.E."/>
            <person name="Lahmers K.K."/>
            <person name="Slade D.J."/>
        </authorList>
    </citation>
    <scope>NUCLEOTIDE SEQUENCE [LARGE SCALE GENOMIC DNA]</scope>
    <source>
        <strain evidence="3">ATCC 27725</strain>
    </source>
</reference>
<name>A0ABM6U0R1_FUSVA</name>
<organism evidence="2 3">
    <name type="scientific">Fusobacterium varium ATCC 27725</name>
    <dbReference type="NCBI Taxonomy" id="469618"/>
    <lineage>
        <taxon>Bacteria</taxon>
        <taxon>Fusobacteriati</taxon>
        <taxon>Fusobacteriota</taxon>
        <taxon>Fusobacteriia</taxon>
        <taxon>Fusobacteriales</taxon>
        <taxon>Fusobacteriaceae</taxon>
        <taxon>Fusobacterium</taxon>
    </lineage>
</organism>
<protein>
    <submittedName>
        <fullName evidence="2">Uncharacterized protein</fullName>
    </submittedName>
</protein>
<gene>
    <name evidence="2" type="ORF">C4N18_01055</name>
</gene>
<accession>A0ABM6U0R1</accession>
<dbReference type="EMBL" id="CP028103">
    <property type="protein sequence ID" value="AVQ29878.1"/>
    <property type="molecule type" value="Genomic_DNA"/>
</dbReference>
<keyword evidence="3" id="KW-1185">Reference proteome</keyword>